<protein>
    <submittedName>
        <fullName evidence="2">Uncharacterized protein</fullName>
    </submittedName>
</protein>
<keyword evidence="3" id="KW-1185">Reference proteome</keyword>
<organism evidence="2 3">
    <name type="scientific">Rubus argutus</name>
    <name type="common">Southern blackberry</name>
    <dbReference type="NCBI Taxonomy" id="59490"/>
    <lineage>
        <taxon>Eukaryota</taxon>
        <taxon>Viridiplantae</taxon>
        <taxon>Streptophyta</taxon>
        <taxon>Embryophyta</taxon>
        <taxon>Tracheophyta</taxon>
        <taxon>Spermatophyta</taxon>
        <taxon>Magnoliopsida</taxon>
        <taxon>eudicotyledons</taxon>
        <taxon>Gunneridae</taxon>
        <taxon>Pentapetalae</taxon>
        <taxon>rosids</taxon>
        <taxon>fabids</taxon>
        <taxon>Rosales</taxon>
        <taxon>Rosaceae</taxon>
        <taxon>Rosoideae</taxon>
        <taxon>Rosoideae incertae sedis</taxon>
        <taxon>Rubus</taxon>
    </lineage>
</organism>
<feature type="region of interest" description="Disordered" evidence="1">
    <location>
        <begin position="42"/>
        <end position="83"/>
    </location>
</feature>
<reference evidence="2 3" key="1">
    <citation type="journal article" date="2023" name="G3 (Bethesda)">
        <title>A chromosome-length genome assembly and annotation of blackberry (Rubus argutus, cv. 'Hillquist').</title>
        <authorList>
            <person name="Bruna T."/>
            <person name="Aryal R."/>
            <person name="Dudchenko O."/>
            <person name="Sargent D.J."/>
            <person name="Mead D."/>
            <person name="Buti M."/>
            <person name="Cavallini A."/>
            <person name="Hytonen T."/>
            <person name="Andres J."/>
            <person name="Pham M."/>
            <person name="Weisz D."/>
            <person name="Mascagni F."/>
            <person name="Usai G."/>
            <person name="Natali L."/>
            <person name="Bassil N."/>
            <person name="Fernandez G.E."/>
            <person name="Lomsadze A."/>
            <person name="Armour M."/>
            <person name="Olukolu B."/>
            <person name="Poorten T."/>
            <person name="Britton C."/>
            <person name="Davik J."/>
            <person name="Ashrafi H."/>
            <person name="Aiden E.L."/>
            <person name="Borodovsky M."/>
            <person name="Worthington M."/>
        </authorList>
    </citation>
    <scope>NUCLEOTIDE SEQUENCE [LARGE SCALE GENOMIC DNA]</scope>
    <source>
        <strain evidence="2">PI 553951</strain>
    </source>
</reference>
<evidence type="ECO:0000313" key="2">
    <source>
        <dbReference type="EMBL" id="KAK9937954.1"/>
    </source>
</evidence>
<sequence>MMVESERPHRKQRKHERALHLLQHFSPLFFLHEALLQVITQPGPLQRPGSPNLALLFSQPPPPNQRQHQGRRLPNVPKRRHRN</sequence>
<dbReference type="AlphaFoldDB" id="A0AAW1XNK8"/>
<dbReference type="EMBL" id="JBEDUW010000003">
    <property type="protein sequence ID" value="KAK9937954.1"/>
    <property type="molecule type" value="Genomic_DNA"/>
</dbReference>
<evidence type="ECO:0000313" key="3">
    <source>
        <dbReference type="Proteomes" id="UP001457282"/>
    </source>
</evidence>
<evidence type="ECO:0000256" key="1">
    <source>
        <dbReference type="SAM" id="MobiDB-lite"/>
    </source>
</evidence>
<proteinExistence type="predicted"/>
<accession>A0AAW1XNK8</accession>
<name>A0AAW1XNK8_RUBAR</name>
<dbReference type="Proteomes" id="UP001457282">
    <property type="component" value="Unassembled WGS sequence"/>
</dbReference>
<comment type="caution">
    <text evidence="2">The sequence shown here is derived from an EMBL/GenBank/DDBJ whole genome shotgun (WGS) entry which is preliminary data.</text>
</comment>
<gene>
    <name evidence="2" type="ORF">M0R45_014718</name>
</gene>